<dbReference type="AlphaFoldDB" id="A0A1B2J7Y4"/>
<organism evidence="3 4">
    <name type="scientific">Komagataella pastoris</name>
    <name type="common">Yeast</name>
    <name type="synonym">Pichia pastoris</name>
    <dbReference type="NCBI Taxonomy" id="4922"/>
    <lineage>
        <taxon>Eukaryota</taxon>
        <taxon>Fungi</taxon>
        <taxon>Dikarya</taxon>
        <taxon>Ascomycota</taxon>
        <taxon>Saccharomycotina</taxon>
        <taxon>Pichiomycetes</taxon>
        <taxon>Pichiales</taxon>
        <taxon>Pichiaceae</taxon>
        <taxon>Komagataella</taxon>
    </lineage>
</organism>
<evidence type="ECO:0000256" key="1">
    <source>
        <dbReference type="SAM" id="Coils"/>
    </source>
</evidence>
<sequence>MTPSTSKDFPRGEDLDLQEKNESESEPEDEILSVAQTDTLQRHINEIDDPDIIEELQCKLKNDYKEISGALAGNYLERIDEMVDQIDSTMNRLNKDLTTFEKKQKQAKRNNELAAVDPIDIPIFKHAFQQALEPYVTEMKILENQTRFDFELYDQELHRDRDIIWRQYLADVSKARDEIRERLSRELEEEMKPMPTPSLLNEEDTLWDPSRMFPAQYRSSQGRKNSIENDDELDRDILLLRTLINRKANK</sequence>
<gene>
    <name evidence="3" type="ORF">ATY40_BA7500331</name>
</gene>
<dbReference type="EMBL" id="CP014584">
    <property type="protein sequence ID" value="ANZ74066.1"/>
    <property type="molecule type" value="Genomic_DNA"/>
</dbReference>
<feature type="region of interest" description="Disordered" evidence="2">
    <location>
        <begin position="1"/>
        <end position="32"/>
    </location>
</feature>
<evidence type="ECO:0000256" key="2">
    <source>
        <dbReference type="SAM" id="MobiDB-lite"/>
    </source>
</evidence>
<proteinExistence type="predicted"/>
<evidence type="ECO:0000313" key="3">
    <source>
        <dbReference type="EMBL" id="ANZ74066.1"/>
    </source>
</evidence>
<accession>A0A1B2J7Y4</accession>
<keyword evidence="1" id="KW-0175">Coiled coil</keyword>
<evidence type="ECO:0000313" key="4">
    <source>
        <dbReference type="Proteomes" id="UP000094565"/>
    </source>
</evidence>
<keyword evidence="4" id="KW-1185">Reference proteome</keyword>
<protein>
    <submittedName>
        <fullName evidence="3">BA75_00331T0</fullName>
    </submittedName>
</protein>
<dbReference type="OrthoDB" id="4083233at2759"/>
<reference evidence="3 4" key="1">
    <citation type="submission" date="2016-02" db="EMBL/GenBank/DDBJ databases">
        <title>Comparative genomic and transcriptomic foundation for Pichia pastoris.</title>
        <authorList>
            <person name="Love K.R."/>
            <person name="Shah K.A."/>
            <person name="Whittaker C.A."/>
            <person name="Wu J."/>
            <person name="Bartlett M.C."/>
            <person name="Ma D."/>
            <person name="Leeson R.L."/>
            <person name="Priest M."/>
            <person name="Young S.K."/>
            <person name="Love J.C."/>
        </authorList>
    </citation>
    <scope>NUCLEOTIDE SEQUENCE [LARGE SCALE GENOMIC DNA]</scope>
    <source>
        <strain evidence="3 4">ATCC 28485</strain>
    </source>
</reference>
<feature type="coiled-coil region" evidence="1">
    <location>
        <begin position="76"/>
        <end position="110"/>
    </location>
</feature>
<feature type="compositionally biased region" description="Basic and acidic residues" evidence="2">
    <location>
        <begin position="8"/>
        <end position="23"/>
    </location>
</feature>
<name>A0A1B2J7Y4_PICPA</name>
<dbReference type="Proteomes" id="UP000094565">
    <property type="component" value="Chromosome 1"/>
</dbReference>